<evidence type="ECO:0000256" key="6">
    <source>
        <dbReference type="ARBA" id="ARBA00023065"/>
    </source>
</evidence>
<organism evidence="10 11">
    <name type="scientific">Roseibacillus persicicus</name>
    <dbReference type="NCBI Taxonomy" id="454148"/>
    <lineage>
        <taxon>Bacteria</taxon>
        <taxon>Pseudomonadati</taxon>
        <taxon>Verrucomicrobiota</taxon>
        <taxon>Verrucomicrobiia</taxon>
        <taxon>Verrucomicrobiales</taxon>
        <taxon>Verrucomicrobiaceae</taxon>
        <taxon>Roseibacillus</taxon>
    </lineage>
</organism>
<dbReference type="InterPro" id="IPR001185">
    <property type="entry name" value="MS_channel"/>
</dbReference>
<reference evidence="10" key="1">
    <citation type="journal article" date="2014" name="Int. J. Syst. Evol. Microbiol.">
        <title>Complete genome sequence of Corynebacterium casei LMG S-19264T (=DSM 44701T), isolated from a smear-ripened cheese.</title>
        <authorList>
            <consortium name="US DOE Joint Genome Institute (JGI-PGF)"/>
            <person name="Walter F."/>
            <person name="Albersmeier A."/>
            <person name="Kalinowski J."/>
            <person name="Ruckert C."/>
        </authorList>
    </citation>
    <scope>NUCLEOTIDE SEQUENCE</scope>
    <source>
        <strain evidence="10">KCTC 12988</strain>
    </source>
</reference>
<dbReference type="Gene3D" id="1.10.1200.120">
    <property type="entry name" value="Large-conductance mechanosensitive channel, MscL, domain 1"/>
    <property type="match status" value="1"/>
</dbReference>
<sequence length="144" mass="15672">MLKEFKEFAFKGNMVDMAVGFILGGAFGTVVKSLVDNVVMPPLGAMLAGVDFSNMKKVIQVGQPAVEASEDGTVEASAEVAEVAINYGQFIQDFISFTLLAFVVFIIVKKLMAAFDKKEEEAPPEPPAQEKLLEEIRDLLKKQA</sequence>
<dbReference type="SUPFAM" id="SSF81330">
    <property type="entry name" value="Gated mechanosensitive channel"/>
    <property type="match status" value="1"/>
</dbReference>
<dbReference type="Proteomes" id="UP000644507">
    <property type="component" value="Unassembled WGS sequence"/>
</dbReference>
<dbReference type="GO" id="GO:0008381">
    <property type="term" value="F:mechanosensitive monoatomic ion channel activity"/>
    <property type="evidence" value="ECO:0007669"/>
    <property type="project" value="UniProtKB-UniRule"/>
</dbReference>
<evidence type="ECO:0000256" key="5">
    <source>
        <dbReference type="ARBA" id="ARBA00022989"/>
    </source>
</evidence>
<keyword evidence="6 9" id="KW-0406">Ion transport</keyword>
<dbReference type="GO" id="GO:0005886">
    <property type="term" value="C:plasma membrane"/>
    <property type="evidence" value="ECO:0007669"/>
    <property type="project" value="UniProtKB-SubCell"/>
</dbReference>
<keyword evidence="2 9" id="KW-0813">Transport</keyword>
<comment type="subcellular location">
    <subcellularLocation>
        <location evidence="9">Cell membrane</location>
        <topology evidence="9">Multi-pass membrane protein</topology>
    </subcellularLocation>
    <subcellularLocation>
        <location evidence="1">Membrane</location>
        <topology evidence="1">Multi-pass membrane protein</topology>
    </subcellularLocation>
</comment>
<accession>A0A918TDR3</accession>
<gene>
    <name evidence="9 10" type="primary">mscL</name>
    <name evidence="10" type="ORF">GCM10007100_05360</name>
</gene>
<comment type="caution">
    <text evidence="10">The sequence shown here is derived from an EMBL/GenBank/DDBJ whole genome shotgun (WGS) entry which is preliminary data.</text>
</comment>
<evidence type="ECO:0000256" key="3">
    <source>
        <dbReference type="ARBA" id="ARBA00022475"/>
    </source>
</evidence>
<evidence type="ECO:0000256" key="2">
    <source>
        <dbReference type="ARBA" id="ARBA00022448"/>
    </source>
</evidence>
<proteinExistence type="inferred from homology"/>
<evidence type="ECO:0000256" key="1">
    <source>
        <dbReference type="ARBA" id="ARBA00004141"/>
    </source>
</evidence>
<evidence type="ECO:0000256" key="4">
    <source>
        <dbReference type="ARBA" id="ARBA00022692"/>
    </source>
</evidence>
<dbReference type="InterPro" id="IPR037673">
    <property type="entry name" value="MSC/AndL"/>
</dbReference>
<keyword evidence="11" id="KW-1185">Reference proteome</keyword>
<keyword evidence="8 9" id="KW-0407">Ion channel</keyword>
<comment type="function">
    <text evidence="9">Channel that opens in response to stretch forces in the membrane lipid bilayer. May participate in the regulation of osmotic pressure changes within the cell.</text>
</comment>
<dbReference type="PANTHER" id="PTHR30266:SF2">
    <property type="entry name" value="LARGE-CONDUCTANCE MECHANOSENSITIVE CHANNEL"/>
    <property type="match status" value="1"/>
</dbReference>
<dbReference type="PANTHER" id="PTHR30266">
    <property type="entry name" value="MECHANOSENSITIVE CHANNEL MSCL"/>
    <property type="match status" value="1"/>
</dbReference>
<keyword evidence="3 9" id="KW-1003">Cell membrane</keyword>
<dbReference type="EMBL" id="BMXI01000002">
    <property type="protein sequence ID" value="GHC43204.1"/>
    <property type="molecule type" value="Genomic_DNA"/>
</dbReference>
<comment type="subunit">
    <text evidence="9">Homopentamer.</text>
</comment>
<keyword evidence="5 9" id="KW-1133">Transmembrane helix</keyword>
<dbReference type="NCBIfam" id="TIGR00220">
    <property type="entry name" value="mscL"/>
    <property type="match status" value="1"/>
</dbReference>
<evidence type="ECO:0000256" key="9">
    <source>
        <dbReference type="HAMAP-Rule" id="MF_00115"/>
    </source>
</evidence>
<feature type="transmembrane region" description="Helical" evidence="9">
    <location>
        <begin position="90"/>
        <end position="108"/>
    </location>
</feature>
<dbReference type="RefSeq" id="WP_189567113.1">
    <property type="nucleotide sequence ID" value="NZ_BMXI01000002.1"/>
</dbReference>
<keyword evidence="7 9" id="KW-0472">Membrane</keyword>
<comment type="similarity">
    <text evidence="9">Belongs to the MscL family.</text>
</comment>
<dbReference type="Pfam" id="PF01741">
    <property type="entry name" value="MscL"/>
    <property type="match status" value="1"/>
</dbReference>
<protein>
    <recommendedName>
        <fullName evidence="9">Large-conductance mechanosensitive channel</fullName>
    </recommendedName>
</protein>
<name>A0A918TDR3_9BACT</name>
<evidence type="ECO:0000256" key="8">
    <source>
        <dbReference type="ARBA" id="ARBA00023303"/>
    </source>
</evidence>
<evidence type="ECO:0000256" key="7">
    <source>
        <dbReference type="ARBA" id="ARBA00023136"/>
    </source>
</evidence>
<dbReference type="NCBIfam" id="NF001843">
    <property type="entry name" value="PRK00567.1-4"/>
    <property type="match status" value="1"/>
</dbReference>
<dbReference type="AlphaFoldDB" id="A0A918TDR3"/>
<keyword evidence="4 9" id="KW-0812">Transmembrane</keyword>
<evidence type="ECO:0000313" key="11">
    <source>
        <dbReference type="Proteomes" id="UP000644507"/>
    </source>
</evidence>
<reference evidence="10" key="2">
    <citation type="submission" date="2020-09" db="EMBL/GenBank/DDBJ databases">
        <authorList>
            <person name="Sun Q."/>
            <person name="Kim S."/>
        </authorList>
    </citation>
    <scope>NUCLEOTIDE SEQUENCE</scope>
    <source>
        <strain evidence="10">KCTC 12988</strain>
    </source>
</reference>
<feature type="transmembrane region" description="Helical" evidence="9">
    <location>
        <begin position="12"/>
        <end position="31"/>
    </location>
</feature>
<dbReference type="InterPro" id="IPR036019">
    <property type="entry name" value="MscL_channel"/>
</dbReference>
<dbReference type="HAMAP" id="MF_00115">
    <property type="entry name" value="MscL"/>
    <property type="match status" value="1"/>
</dbReference>
<evidence type="ECO:0000313" key="10">
    <source>
        <dbReference type="EMBL" id="GHC43204.1"/>
    </source>
</evidence>